<name>A0A447GJM4_9MYCO</name>
<dbReference type="Proteomes" id="UP000269998">
    <property type="component" value="Chromosome"/>
</dbReference>
<protein>
    <recommendedName>
        <fullName evidence="3">YbjN domain-containing protein</fullName>
    </recommendedName>
</protein>
<evidence type="ECO:0000313" key="2">
    <source>
        <dbReference type="Proteomes" id="UP000269998"/>
    </source>
</evidence>
<gene>
    <name evidence="1" type="ORF">MB901379_04289</name>
</gene>
<proteinExistence type="predicted"/>
<sequence>MDSMTESLDTKLIERYLRARGRRYFRGQHDGEFFFVMNVVRLHVHLEIPVTDREIFTIRVTPACFFPAADAPTLRQVVDTWNDQCREVTATLHGSSDPHRIGVAAIVSQPVENGVAFEDFAMFVDHAIAAAIEFFDGLTPIAELSSTPLLRDAG</sequence>
<dbReference type="EMBL" id="LR130759">
    <property type="protein sequence ID" value="VDM90681.1"/>
    <property type="molecule type" value="Genomic_DNA"/>
</dbReference>
<accession>A0A447GJM4</accession>
<dbReference type="AlphaFoldDB" id="A0A447GJM4"/>
<evidence type="ECO:0000313" key="1">
    <source>
        <dbReference type="EMBL" id="VDM90681.1"/>
    </source>
</evidence>
<keyword evidence="2" id="KW-1185">Reference proteome</keyword>
<reference evidence="2" key="1">
    <citation type="submission" date="2018-02" db="EMBL/GenBank/DDBJ databases">
        <authorList>
            <person name="Seth-Smith MB H."/>
            <person name="Seth-Smith H."/>
        </authorList>
    </citation>
    <scope>NUCLEOTIDE SEQUENCE [LARGE SCALE GENOMIC DNA]</scope>
</reference>
<organism evidence="1 2">
    <name type="scientific">Mycobacterium basiliense</name>
    <dbReference type="NCBI Taxonomy" id="2094119"/>
    <lineage>
        <taxon>Bacteria</taxon>
        <taxon>Bacillati</taxon>
        <taxon>Actinomycetota</taxon>
        <taxon>Actinomycetes</taxon>
        <taxon>Mycobacteriales</taxon>
        <taxon>Mycobacteriaceae</taxon>
        <taxon>Mycobacterium</taxon>
    </lineage>
</organism>
<dbReference type="KEGG" id="mbai:MB901379_04289"/>
<evidence type="ECO:0008006" key="3">
    <source>
        <dbReference type="Google" id="ProtNLM"/>
    </source>
</evidence>